<evidence type="ECO:0000256" key="1">
    <source>
        <dbReference type="SAM" id="Phobius"/>
    </source>
</evidence>
<sequence length="173" mass="20404">MMHPHQSLSKKEQGYQVLYLVGMLLFALVLLGLICLRGYHSPFANETQLEAEMLEQKYRFNTQQKKVEPLVVATFEKINTIAFTSPKPVEENEIVTSINQVSNSFVHTTIDDPRKEVYIQMGYFYRMYLEDKKIIAKKTENIKLFRKQFEECSIGFKDKEQQVIQRRNMLLTR</sequence>
<dbReference type="EMBL" id="CP068108">
    <property type="protein sequence ID" value="QQT99954.1"/>
    <property type="molecule type" value="Genomic_DNA"/>
</dbReference>
<dbReference type="Proteomes" id="UP000596202">
    <property type="component" value="Chromosome"/>
</dbReference>
<gene>
    <name evidence="2" type="ORF">I6I88_17605</name>
</gene>
<organism evidence="2 3">
    <name type="scientific">Myroides odoratus</name>
    <name type="common">Flavobacterium odoratum</name>
    <dbReference type="NCBI Taxonomy" id="256"/>
    <lineage>
        <taxon>Bacteria</taxon>
        <taxon>Pseudomonadati</taxon>
        <taxon>Bacteroidota</taxon>
        <taxon>Flavobacteriia</taxon>
        <taxon>Flavobacteriales</taxon>
        <taxon>Flavobacteriaceae</taxon>
        <taxon>Myroides</taxon>
    </lineage>
</organism>
<reference evidence="2 3" key="1">
    <citation type="submission" date="2021-01" db="EMBL/GenBank/DDBJ databases">
        <title>FDA dAtabase for Regulatory Grade micrObial Sequences (FDA-ARGOS): Supporting development and validation of Infectious Disease Dx tests.</title>
        <authorList>
            <person name="Sproer C."/>
            <person name="Gronow S."/>
            <person name="Severitt S."/>
            <person name="Schroder I."/>
            <person name="Tallon L."/>
            <person name="Sadzewicz L."/>
            <person name="Zhao X."/>
            <person name="Boylan J."/>
            <person name="Ott S."/>
            <person name="Bowen H."/>
            <person name="Vavikolanu K."/>
            <person name="Mehta A."/>
            <person name="Aluvathingal J."/>
            <person name="Nadendla S."/>
            <person name="Lowell S."/>
            <person name="Myers T."/>
            <person name="Yan Y."/>
            <person name="Sichtig H."/>
        </authorList>
    </citation>
    <scope>NUCLEOTIDE SEQUENCE [LARGE SCALE GENOMIC DNA]</scope>
    <source>
        <strain evidence="2 3">FDAARGOS_1131</strain>
    </source>
</reference>
<proteinExistence type="predicted"/>
<keyword evidence="1" id="KW-0472">Membrane</keyword>
<keyword evidence="1" id="KW-1133">Transmembrane helix</keyword>
<dbReference type="RefSeq" id="WP_002988701.1">
    <property type="nucleotide sequence ID" value="NZ_CP068108.1"/>
</dbReference>
<name>A0A9Q6ZAI5_MYROD</name>
<accession>A0A9Q6ZAI5</accession>
<evidence type="ECO:0000313" key="2">
    <source>
        <dbReference type="EMBL" id="QQT99954.1"/>
    </source>
</evidence>
<dbReference type="InterPro" id="IPR039449">
    <property type="entry name" value="TssO"/>
</dbReference>
<dbReference type="GeneID" id="93529503"/>
<keyword evidence="1 2" id="KW-0812">Transmembrane</keyword>
<protein>
    <submittedName>
        <fullName evidence="2">Type VI secretion system transmembrane protein TssO</fullName>
    </submittedName>
</protein>
<evidence type="ECO:0000313" key="3">
    <source>
        <dbReference type="Proteomes" id="UP000596202"/>
    </source>
</evidence>
<dbReference type="Pfam" id="PF17561">
    <property type="entry name" value="TssO"/>
    <property type="match status" value="1"/>
</dbReference>
<dbReference type="AlphaFoldDB" id="A0A9Q6ZAI5"/>
<dbReference type="OrthoDB" id="666176at2"/>
<feature type="transmembrane region" description="Helical" evidence="1">
    <location>
        <begin position="17"/>
        <end position="36"/>
    </location>
</feature>